<gene>
    <name evidence="3" type="ORF">TKK_006010</name>
</gene>
<keyword evidence="4" id="KW-1185">Reference proteome</keyword>
<organism evidence="3 4">
    <name type="scientific">Trichogramma kaykai</name>
    <dbReference type="NCBI Taxonomy" id="54128"/>
    <lineage>
        <taxon>Eukaryota</taxon>
        <taxon>Metazoa</taxon>
        <taxon>Ecdysozoa</taxon>
        <taxon>Arthropoda</taxon>
        <taxon>Hexapoda</taxon>
        <taxon>Insecta</taxon>
        <taxon>Pterygota</taxon>
        <taxon>Neoptera</taxon>
        <taxon>Endopterygota</taxon>
        <taxon>Hymenoptera</taxon>
        <taxon>Apocrita</taxon>
        <taxon>Proctotrupomorpha</taxon>
        <taxon>Chalcidoidea</taxon>
        <taxon>Trichogrammatidae</taxon>
        <taxon>Trichogramma</taxon>
    </lineage>
</organism>
<dbReference type="AlphaFoldDB" id="A0ABD2X650"/>
<feature type="compositionally biased region" description="Pro residues" evidence="1">
    <location>
        <begin position="273"/>
        <end position="288"/>
    </location>
</feature>
<sequence>MRDGEALTPNHFFFGTSSGQIHFPRYNQSENCLRQDYELAQVYADRFWKRWLHEYLPTLVPRKKWLKNQIPLKVNDVVSIWSDNSARNTWKKGVVTRVFPGKDDQVRVAAVRKQVAEIEAAWNNLKTTYKKNLAKENDAPSGFGTLESFPNQFRNNQNMAFLKTNLQHRVSLSSNHLTPGLCQPPPADQALYQARPPAQALYQARPPAQALYQARLLVQALYEAPPAAQGFYQPHFAAQGFLQNNGMAYGMDYGFQHSHWDHFDQNQQYPSTNQPPTPQPGPQKPAVPPMDLFAKKRKKCLDENEKLIRSWQSKVCNQVIGHHQ</sequence>
<accession>A0ABD2X650</accession>
<evidence type="ECO:0000313" key="3">
    <source>
        <dbReference type="EMBL" id="KAL3400877.1"/>
    </source>
</evidence>
<feature type="domain" description="DUF5641" evidence="2">
    <location>
        <begin position="37"/>
        <end position="120"/>
    </location>
</feature>
<evidence type="ECO:0000259" key="2">
    <source>
        <dbReference type="Pfam" id="PF18701"/>
    </source>
</evidence>
<dbReference type="Pfam" id="PF18701">
    <property type="entry name" value="DUF5641"/>
    <property type="match status" value="1"/>
</dbReference>
<dbReference type="PANTHER" id="PTHR47331">
    <property type="entry name" value="PHD-TYPE DOMAIN-CONTAINING PROTEIN"/>
    <property type="match status" value="1"/>
</dbReference>
<comment type="caution">
    <text evidence="3">The sequence shown here is derived from an EMBL/GenBank/DDBJ whole genome shotgun (WGS) entry which is preliminary data.</text>
</comment>
<evidence type="ECO:0000313" key="4">
    <source>
        <dbReference type="Proteomes" id="UP001627154"/>
    </source>
</evidence>
<proteinExistence type="predicted"/>
<dbReference type="EMBL" id="JBJJXI010000050">
    <property type="protein sequence ID" value="KAL3400877.1"/>
    <property type="molecule type" value="Genomic_DNA"/>
</dbReference>
<feature type="region of interest" description="Disordered" evidence="1">
    <location>
        <begin position="263"/>
        <end position="295"/>
    </location>
</feature>
<dbReference type="Proteomes" id="UP001627154">
    <property type="component" value="Unassembled WGS sequence"/>
</dbReference>
<reference evidence="3 4" key="1">
    <citation type="journal article" date="2024" name="bioRxiv">
        <title>A reference genome for Trichogramma kaykai: A tiny desert-dwelling parasitoid wasp with competing sex-ratio distorters.</title>
        <authorList>
            <person name="Culotta J."/>
            <person name="Lindsey A.R."/>
        </authorList>
    </citation>
    <scope>NUCLEOTIDE SEQUENCE [LARGE SCALE GENOMIC DNA]</scope>
    <source>
        <strain evidence="3 4">KSX58</strain>
    </source>
</reference>
<name>A0ABD2X650_9HYME</name>
<protein>
    <recommendedName>
        <fullName evidence="2">DUF5641 domain-containing protein</fullName>
    </recommendedName>
</protein>
<evidence type="ECO:0000256" key="1">
    <source>
        <dbReference type="SAM" id="MobiDB-lite"/>
    </source>
</evidence>
<dbReference type="InterPro" id="IPR040676">
    <property type="entry name" value="DUF5641"/>
</dbReference>